<dbReference type="AlphaFoldDB" id="A0A0L6UX50"/>
<keyword evidence="1" id="KW-0472">Membrane</keyword>
<dbReference type="STRING" id="27349.A0A0L6UX50"/>
<organism evidence="2 3">
    <name type="scientific">Puccinia sorghi</name>
    <dbReference type="NCBI Taxonomy" id="27349"/>
    <lineage>
        <taxon>Eukaryota</taxon>
        <taxon>Fungi</taxon>
        <taxon>Dikarya</taxon>
        <taxon>Basidiomycota</taxon>
        <taxon>Pucciniomycotina</taxon>
        <taxon>Pucciniomycetes</taxon>
        <taxon>Pucciniales</taxon>
        <taxon>Pucciniaceae</taxon>
        <taxon>Puccinia</taxon>
    </lineage>
</organism>
<reference evidence="2 3" key="1">
    <citation type="submission" date="2015-08" db="EMBL/GenBank/DDBJ databases">
        <title>Next Generation Sequencing and Analysis of the Genome of Puccinia sorghi L Schw, the Causal Agent of Maize Common Rust.</title>
        <authorList>
            <person name="Rochi L."/>
            <person name="Burguener G."/>
            <person name="Darino M."/>
            <person name="Turjanski A."/>
            <person name="Kreff E."/>
            <person name="Dieguez M.J."/>
            <person name="Sacco F."/>
        </authorList>
    </citation>
    <scope>NUCLEOTIDE SEQUENCE [LARGE SCALE GENOMIC DNA]</scope>
    <source>
        <strain evidence="2 3">RO10H11247</strain>
    </source>
</reference>
<proteinExistence type="predicted"/>
<sequence>MPRYELVPTPFDDLRTNTSVSQVSTEIGISTELHRWLDLKDDENPNGYQPVDSVLLTRSSHISYLYPLLFNLAGKFVILDSSRVWIIYWYAITFFSFLPPSSTEPFLLILFNVVGLLGRSPY</sequence>
<name>A0A0L6UX50_9BASI</name>
<evidence type="ECO:0000313" key="2">
    <source>
        <dbReference type="EMBL" id="KNZ53084.1"/>
    </source>
</evidence>
<dbReference type="Gene3D" id="1.50.10.20">
    <property type="match status" value="1"/>
</dbReference>
<protein>
    <submittedName>
        <fullName evidence="2">Uncharacterized protein</fullName>
    </submittedName>
</protein>
<feature type="transmembrane region" description="Helical" evidence="1">
    <location>
        <begin position="68"/>
        <end position="91"/>
    </location>
</feature>
<dbReference type="OrthoDB" id="2516393at2759"/>
<keyword evidence="1" id="KW-0812">Transmembrane</keyword>
<accession>A0A0L6UX50</accession>
<keyword evidence="3" id="KW-1185">Reference proteome</keyword>
<evidence type="ECO:0000256" key="1">
    <source>
        <dbReference type="SAM" id="Phobius"/>
    </source>
</evidence>
<dbReference type="Proteomes" id="UP000037035">
    <property type="component" value="Unassembled WGS sequence"/>
</dbReference>
<gene>
    <name evidence="2" type="ORF">VP01_3349g2</name>
</gene>
<feature type="transmembrane region" description="Helical" evidence="1">
    <location>
        <begin position="97"/>
        <end position="118"/>
    </location>
</feature>
<dbReference type="VEuPathDB" id="FungiDB:VP01_3349g2"/>
<dbReference type="EMBL" id="LAVV01008334">
    <property type="protein sequence ID" value="KNZ53084.1"/>
    <property type="molecule type" value="Genomic_DNA"/>
</dbReference>
<comment type="caution">
    <text evidence="2">The sequence shown here is derived from an EMBL/GenBank/DDBJ whole genome shotgun (WGS) entry which is preliminary data.</text>
</comment>
<keyword evidence="1" id="KW-1133">Transmembrane helix</keyword>
<evidence type="ECO:0000313" key="3">
    <source>
        <dbReference type="Proteomes" id="UP000037035"/>
    </source>
</evidence>